<keyword evidence="2" id="KW-0732">Signal</keyword>
<feature type="signal peptide" evidence="2">
    <location>
        <begin position="1"/>
        <end position="44"/>
    </location>
</feature>
<dbReference type="STRING" id="313596.RB2501_07210"/>
<dbReference type="eggNOG" id="COG1913">
    <property type="taxonomic scope" value="Bacteria"/>
</dbReference>
<dbReference type="InterPro" id="IPR024079">
    <property type="entry name" value="MetalloPept_cat_dom_sf"/>
</dbReference>
<evidence type="ECO:0008006" key="5">
    <source>
        <dbReference type="Google" id="ProtNLM"/>
    </source>
</evidence>
<feature type="region of interest" description="Disordered" evidence="1">
    <location>
        <begin position="47"/>
        <end position="69"/>
    </location>
</feature>
<keyword evidence="4" id="KW-1185">Reference proteome</keyword>
<dbReference type="GO" id="GO:0008237">
    <property type="term" value="F:metallopeptidase activity"/>
    <property type="evidence" value="ECO:0007669"/>
    <property type="project" value="InterPro"/>
</dbReference>
<feature type="compositionally biased region" description="Low complexity" evidence="1">
    <location>
        <begin position="48"/>
        <end position="57"/>
    </location>
</feature>
<sequence length="286" mass="30861">MKTYDYCRAFRYSGKVNPKIPSMRKFQYLCLFLLLLATACSTDAMDDNPAGDPSGNGSPDGGPGYRGAVGESAADLLSGETFSGLSLQLLYVEGMRPTQATVDNFQDFLRERLNKPDGISLTLQEIASPGQDVYSTQDIRELEDEVRTLFSTTDNLAVCGIFLDGSFEGNTESGSVLGIAYRNTSFVVFGETIREFSGQPLAPSTTVLETTVVNHEFGHLLGLVNAGTPLQTQHQDTEHGRHCTAEDCLMYWTAETGEGLVNMISGGNVPSLDAACLQDLQANGGR</sequence>
<dbReference type="HOGENOM" id="CLU_1048910_0_0_10"/>
<gene>
    <name evidence="3" type="ordered locus">RB2501_07210</name>
</gene>
<proteinExistence type="predicted"/>
<feature type="compositionally biased region" description="Gly residues" evidence="1">
    <location>
        <begin position="58"/>
        <end position="67"/>
    </location>
</feature>
<dbReference type="AlphaFoldDB" id="A4CIB2"/>
<reference evidence="3 4" key="1">
    <citation type="journal article" date="2009" name="J. Bacteriol.">
        <title>Complete genome sequence of Robiginitalea biformata HTCC2501.</title>
        <authorList>
            <person name="Oh H.M."/>
            <person name="Giovannoni S.J."/>
            <person name="Lee K."/>
            <person name="Ferriera S."/>
            <person name="Johnson J."/>
            <person name="Cho J.C."/>
        </authorList>
    </citation>
    <scope>NUCLEOTIDE SEQUENCE [LARGE SCALE GENOMIC DNA]</scope>
    <source>
        <strain evidence="4">ATCC BAA-864 / HTCC2501 / KCTC 12146</strain>
    </source>
</reference>
<dbReference type="Gene3D" id="3.40.390.10">
    <property type="entry name" value="Collagenase (Catalytic Domain)"/>
    <property type="match status" value="1"/>
</dbReference>
<dbReference type="KEGG" id="rbi:RB2501_07210"/>
<dbReference type="Proteomes" id="UP000009049">
    <property type="component" value="Chromosome"/>
</dbReference>
<organism evidence="3 4">
    <name type="scientific">Robiginitalea biformata (strain ATCC BAA-864 / DSM 15991 / KCTC 12146 / HTCC2501)</name>
    <dbReference type="NCBI Taxonomy" id="313596"/>
    <lineage>
        <taxon>Bacteria</taxon>
        <taxon>Pseudomonadati</taxon>
        <taxon>Bacteroidota</taxon>
        <taxon>Flavobacteriia</taxon>
        <taxon>Flavobacteriales</taxon>
        <taxon>Flavobacteriaceae</taxon>
        <taxon>Robiginitalea</taxon>
    </lineage>
</organism>
<dbReference type="EMBL" id="CP001712">
    <property type="protein sequence ID" value="EAR16670.1"/>
    <property type="molecule type" value="Genomic_DNA"/>
</dbReference>
<feature type="chain" id="PRO_5002667422" description="Membrane metalloprotease" evidence="2">
    <location>
        <begin position="45"/>
        <end position="286"/>
    </location>
</feature>
<evidence type="ECO:0000256" key="1">
    <source>
        <dbReference type="SAM" id="MobiDB-lite"/>
    </source>
</evidence>
<accession>A4CIB2</accession>
<evidence type="ECO:0000313" key="4">
    <source>
        <dbReference type="Proteomes" id="UP000009049"/>
    </source>
</evidence>
<name>A4CIB2_ROBBH</name>
<dbReference type="SUPFAM" id="SSF55486">
    <property type="entry name" value="Metalloproteases ('zincins'), catalytic domain"/>
    <property type="match status" value="1"/>
</dbReference>
<evidence type="ECO:0000256" key="2">
    <source>
        <dbReference type="SAM" id="SignalP"/>
    </source>
</evidence>
<protein>
    <recommendedName>
        <fullName evidence="5">Membrane metalloprotease</fullName>
    </recommendedName>
</protein>
<evidence type="ECO:0000313" key="3">
    <source>
        <dbReference type="EMBL" id="EAR16670.1"/>
    </source>
</evidence>